<feature type="region of interest" description="Disordered" evidence="1">
    <location>
        <begin position="1"/>
        <end position="26"/>
    </location>
</feature>
<organism evidence="2 3">
    <name type="scientific">Streptomyces himastatinicus ATCC 53653</name>
    <dbReference type="NCBI Taxonomy" id="457427"/>
    <lineage>
        <taxon>Bacteria</taxon>
        <taxon>Bacillati</taxon>
        <taxon>Actinomycetota</taxon>
        <taxon>Actinomycetes</taxon>
        <taxon>Kitasatosporales</taxon>
        <taxon>Streptomycetaceae</taxon>
        <taxon>Streptomyces</taxon>
        <taxon>Streptomyces violaceusniger group</taxon>
    </lineage>
</organism>
<protein>
    <recommendedName>
        <fullName evidence="4">Amidohydrolase</fullName>
    </recommendedName>
</protein>
<proteinExistence type="predicted"/>
<gene>
    <name evidence="2" type="ORF">SSOG_00602</name>
</gene>
<evidence type="ECO:0000256" key="1">
    <source>
        <dbReference type="SAM" id="MobiDB-lite"/>
    </source>
</evidence>
<dbReference type="EMBL" id="GG657754">
    <property type="protein sequence ID" value="EFL20891.1"/>
    <property type="molecule type" value="Genomic_DNA"/>
</dbReference>
<evidence type="ECO:0000313" key="3">
    <source>
        <dbReference type="Proteomes" id="UP000003963"/>
    </source>
</evidence>
<dbReference type="STRING" id="457427.SSOG_00602"/>
<dbReference type="AlphaFoldDB" id="D9WCE3"/>
<dbReference type="OrthoDB" id="5450317at2"/>
<dbReference type="Proteomes" id="UP000003963">
    <property type="component" value="Unassembled WGS sequence"/>
</dbReference>
<keyword evidence="3" id="KW-1185">Reference proteome</keyword>
<accession>D9WCE3</accession>
<evidence type="ECO:0008006" key="4">
    <source>
        <dbReference type="Google" id="ProtNLM"/>
    </source>
</evidence>
<reference evidence="2 3" key="1">
    <citation type="submission" date="2009-02" db="EMBL/GenBank/DDBJ databases">
        <title>Annotation of Streptomyces hygroscopicus strain ATCC 53653.</title>
        <authorList>
            <consortium name="The Broad Institute Genome Sequencing Platform"/>
            <consortium name="Broad Institute Microbial Sequencing Center"/>
            <person name="Fischbach M."/>
            <person name="Godfrey P."/>
            <person name="Ward D."/>
            <person name="Young S."/>
            <person name="Zeng Q."/>
            <person name="Koehrsen M."/>
            <person name="Alvarado L."/>
            <person name="Berlin A.M."/>
            <person name="Bochicchio J."/>
            <person name="Borenstein D."/>
            <person name="Chapman S.B."/>
            <person name="Chen Z."/>
            <person name="Engels R."/>
            <person name="Freedman E."/>
            <person name="Gellesch M."/>
            <person name="Goldberg J."/>
            <person name="Griggs A."/>
            <person name="Gujja S."/>
            <person name="Heilman E.R."/>
            <person name="Heiman D.I."/>
            <person name="Hepburn T.A."/>
            <person name="Howarth C."/>
            <person name="Jen D."/>
            <person name="Larson L."/>
            <person name="Lewis B."/>
            <person name="Mehta T."/>
            <person name="Park D."/>
            <person name="Pearson M."/>
            <person name="Richards J."/>
            <person name="Roberts A."/>
            <person name="Saif S."/>
            <person name="Shea T.D."/>
            <person name="Shenoy N."/>
            <person name="Sisk P."/>
            <person name="Stolte C."/>
            <person name="Sykes S.N."/>
            <person name="Thomson T."/>
            <person name="Walk T."/>
            <person name="White J."/>
            <person name="Yandava C."/>
            <person name="Straight P."/>
            <person name="Clardy J."/>
            <person name="Hung D."/>
            <person name="Kolter R."/>
            <person name="Mekalanos J."/>
            <person name="Walker S."/>
            <person name="Walsh C.T."/>
            <person name="Wieland-Brown L.C."/>
            <person name="Haas B."/>
            <person name="Nusbaum C."/>
            <person name="Birren B."/>
        </authorList>
    </citation>
    <scope>NUCLEOTIDE SEQUENCE [LARGE SCALE GENOMIC DNA]</scope>
    <source>
        <strain evidence="2 3">ATCC 53653</strain>
    </source>
</reference>
<dbReference type="RefSeq" id="WP_009712713.1">
    <property type="nucleotide sequence ID" value="NZ_GG657754.1"/>
</dbReference>
<evidence type="ECO:0000313" key="2">
    <source>
        <dbReference type="EMBL" id="EFL20891.1"/>
    </source>
</evidence>
<dbReference type="HOGENOM" id="CLU_2756130_0_0_11"/>
<dbReference type="SUPFAM" id="SSF51556">
    <property type="entry name" value="Metallo-dependent hydrolases"/>
    <property type="match status" value="1"/>
</dbReference>
<dbReference type="InterPro" id="IPR032466">
    <property type="entry name" value="Metal_Hydrolase"/>
</dbReference>
<sequence>MPSSPPVARTHRVLGTGHSPAPALPNGAWDTHVHVFGPADRYPYAADRSYTAPDALPTDLSALWTPGRYG</sequence>
<name>D9WCE3_9ACTN</name>
<dbReference type="Gene3D" id="3.20.20.140">
    <property type="entry name" value="Metal-dependent hydrolases"/>
    <property type="match status" value="1"/>
</dbReference>